<organism evidence="2 3">
    <name type="scientific">Aspergillus sclerotialis</name>
    <dbReference type="NCBI Taxonomy" id="2070753"/>
    <lineage>
        <taxon>Eukaryota</taxon>
        <taxon>Fungi</taxon>
        <taxon>Dikarya</taxon>
        <taxon>Ascomycota</taxon>
        <taxon>Pezizomycotina</taxon>
        <taxon>Eurotiomycetes</taxon>
        <taxon>Eurotiomycetidae</taxon>
        <taxon>Eurotiales</taxon>
        <taxon>Aspergillaceae</taxon>
        <taxon>Aspergillus</taxon>
        <taxon>Aspergillus subgen. Polypaecilum</taxon>
    </lineage>
</organism>
<gene>
    <name evidence="2" type="ORF">PHISCL_04073</name>
</gene>
<dbReference type="InterPro" id="IPR027417">
    <property type="entry name" value="P-loop_NTPase"/>
</dbReference>
<evidence type="ECO:0008006" key="4">
    <source>
        <dbReference type="Google" id="ProtNLM"/>
    </source>
</evidence>
<feature type="region of interest" description="Disordered" evidence="1">
    <location>
        <begin position="76"/>
        <end position="96"/>
    </location>
</feature>
<keyword evidence="3" id="KW-1185">Reference proteome</keyword>
<dbReference type="Gene3D" id="3.40.50.300">
    <property type="entry name" value="P-loop containing nucleotide triphosphate hydrolases"/>
    <property type="match status" value="1"/>
</dbReference>
<proteinExistence type="predicted"/>
<dbReference type="PANTHER" id="PTHR46434">
    <property type="entry name" value="GENETIC INTERACTOR OF PROHIBITINS 3, MITOCHONDRIAL"/>
    <property type="match status" value="1"/>
</dbReference>
<comment type="caution">
    <text evidence="2">The sequence shown here is derived from an EMBL/GenBank/DDBJ whole genome shotgun (WGS) entry which is preliminary data.</text>
</comment>
<name>A0A3A2ZMT9_9EURO</name>
<dbReference type="Proteomes" id="UP000266188">
    <property type="component" value="Unassembled WGS sequence"/>
</dbReference>
<dbReference type="EMBL" id="MVGC01000114">
    <property type="protein sequence ID" value="RJE23573.1"/>
    <property type="molecule type" value="Genomic_DNA"/>
</dbReference>
<protein>
    <recommendedName>
        <fullName evidence="4">G domain-containing protein</fullName>
    </recommendedName>
</protein>
<dbReference type="SUPFAM" id="SSF52540">
    <property type="entry name" value="P-loop containing nucleoside triphosphate hydrolases"/>
    <property type="match status" value="1"/>
</dbReference>
<dbReference type="GO" id="GO:0005739">
    <property type="term" value="C:mitochondrion"/>
    <property type="evidence" value="ECO:0007669"/>
    <property type="project" value="TreeGrafter"/>
</dbReference>
<dbReference type="OrthoDB" id="1696305at2759"/>
<dbReference type="InterPro" id="IPR050896">
    <property type="entry name" value="Mito_lipid_metab_GTPase"/>
</dbReference>
<dbReference type="PANTHER" id="PTHR46434:SF1">
    <property type="entry name" value="GENETIC INTERACTOR OF PROHIBITINS 3, MITOCHONDRIAL"/>
    <property type="match status" value="1"/>
</dbReference>
<feature type="region of interest" description="Disordered" evidence="1">
    <location>
        <begin position="663"/>
        <end position="692"/>
    </location>
</feature>
<evidence type="ECO:0000313" key="3">
    <source>
        <dbReference type="Proteomes" id="UP000266188"/>
    </source>
</evidence>
<dbReference type="STRING" id="2070753.A0A3A2ZMT9"/>
<evidence type="ECO:0000313" key="2">
    <source>
        <dbReference type="EMBL" id="RJE23573.1"/>
    </source>
</evidence>
<dbReference type="AlphaFoldDB" id="A0A3A2ZMT9"/>
<reference evidence="3" key="1">
    <citation type="submission" date="2017-02" db="EMBL/GenBank/DDBJ databases">
        <authorList>
            <person name="Tafer H."/>
            <person name="Lopandic K."/>
        </authorList>
    </citation>
    <scope>NUCLEOTIDE SEQUENCE [LARGE SCALE GENOMIC DNA]</scope>
    <source>
        <strain evidence="3">CBS 366.77</strain>
    </source>
</reference>
<evidence type="ECO:0000256" key="1">
    <source>
        <dbReference type="SAM" id="MobiDB-lite"/>
    </source>
</evidence>
<accession>A0A3A2ZMT9</accession>
<sequence>MPFTIEAAFTSKLLRSAPPNQIADQHFLSARNFKFPLQTLPIPERYPNVNVSRSLYGYRRFSTARRSRSLPAASTVSHSWNRAHPGNLRKPRNFSSTTRVGAESTGVIHSALPVCCPGCGAYSQTVDPNEPGYYSKTRKETRKRIAETKRLLEEKANEGEETVDLKTEAENAAREIQELTTPSEDEEGTTKPIDEASLEKATTTATNYLVKSTPPVQICDRCHDLRHHNKAVPAASPTLYSIRQLLEESPHKFNHVYHILDAVDFPMSLIRGIYNVLDITEQRSRNRRSKPEKYRGGKRLPDITFVITRADLLAPQPELVDKKMEYMRSVLRDALPRSLRNARLGNVKMISCFRGWRVKQLKEAIRQERGAIWTVGKTNVGKSQFIESCFPKDTRNHEKIAELVERRREDSNPFDQPDIALGSDQLLPPAPREDLYPVLPVVSSLSGTTVSPIRIPFGRGRGEMIDLPGLHRDGLDGYVEDEHKSDLTMTRYIRNPDRQTIKGDQSLLLGGGLVRITPKVDSVLTAACFVPIETHVTKTEKAASIQTQQTPYPGKVIMKEGVGETVSSAGIFDLKWDVTHKNLPRSLAKAVKDQGVPIPDLPYRVFAADLLVEGCGWIELTMQIRAADLSNPDLAPRVEVFTPNGRHVGWREPIQCYTHVQERQLKAKRRTPPRGRQNIALKKRQAGGAKNT</sequence>